<reference evidence="11" key="1">
    <citation type="journal article" date="2023" name="Mol. Biol. Evol.">
        <title>Third-Generation Sequencing Reveals the Adaptive Role of the Epigenome in Three Deep-Sea Polychaetes.</title>
        <authorList>
            <person name="Perez M."/>
            <person name="Aroh O."/>
            <person name="Sun Y."/>
            <person name="Lan Y."/>
            <person name="Juniper S.K."/>
            <person name="Young C.R."/>
            <person name="Angers B."/>
            <person name="Qian P.Y."/>
        </authorList>
    </citation>
    <scope>NUCLEOTIDE SEQUENCE</scope>
    <source>
        <strain evidence="11">P08H-3</strain>
    </source>
</reference>
<organism evidence="11 12">
    <name type="scientific">Paralvinella palmiformis</name>
    <dbReference type="NCBI Taxonomy" id="53620"/>
    <lineage>
        <taxon>Eukaryota</taxon>
        <taxon>Metazoa</taxon>
        <taxon>Spiralia</taxon>
        <taxon>Lophotrochozoa</taxon>
        <taxon>Annelida</taxon>
        <taxon>Polychaeta</taxon>
        <taxon>Sedentaria</taxon>
        <taxon>Canalipalpata</taxon>
        <taxon>Terebellida</taxon>
        <taxon>Terebelliformia</taxon>
        <taxon>Alvinellidae</taxon>
        <taxon>Paralvinella</taxon>
    </lineage>
</organism>
<evidence type="ECO:0000256" key="3">
    <source>
        <dbReference type="ARBA" id="ARBA00022490"/>
    </source>
</evidence>
<evidence type="ECO:0000256" key="1">
    <source>
        <dbReference type="ARBA" id="ARBA00004167"/>
    </source>
</evidence>
<evidence type="ECO:0000256" key="5">
    <source>
        <dbReference type="ARBA" id="ARBA00022989"/>
    </source>
</evidence>
<comment type="caution">
    <text evidence="11">The sequence shown here is derived from an EMBL/GenBank/DDBJ whole genome shotgun (WGS) entry which is preliminary data.</text>
</comment>
<keyword evidence="3" id="KW-0963">Cytoplasm</keyword>
<dbReference type="GO" id="GO:0005737">
    <property type="term" value="C:cytoplasm"/>
    <property type="evidence" value="ECO:0007669"/>
    <property type="project" value="UniProtKB-SubCell"/>
</dbReference>
<name>A0AAD9JKF3_9ANNE</name>
<evidence type="ECO:0000256" key="2">
    <source>
        <dbReference type="ARBA" id="ARBA00004496"/>
    </source>
</evidence>
<protein>
    <submittedName>
        <fullName evidence="11">Uncharacterized protein</fullName>
    </submittedName>
</protein>
<gene>
    <name evidence="11" type="ORF">LSH36_260g03011</name>
</gene>
<feature type="region of interest" description="Disordered" evidence="9">
    <location>
        <begin position="290"/>
        <end position="326"/>
    </location>
</feature>
<dbReference type="Pfam" id="PF05781">
    <property type="entry name" value="MRVI1"/>
    <property type="match status" value="1"/>
</dbReference>
<evidence type="ECO:0000256" key="10">
    <source>
        <dbReference type="SAM" id="Phobius"/>
    </source>
</evidence>
<dbReference type="AlphaFoldDB" id="A0AAD9JKF3"/>
<keyword evidence="4 10" id="KW-0812">Transmembrane</keyword>
<evidence type="ECO:0000256" key="4">
    <source>
        <dbReference type="ARBA" id="ARBA00022692"/>
    </source>
</evidence>
<keyword evidence="12" id="KW-1185">Reference proteome</keyword>
<dbReference type="PANTHER" id="PTHR15352">
    <property type="entry name" value="LYMPHOID-RESTRICTED MEMBRANE PROTEIN, JAW1"/>
    <property type="match status" value="1"/>
</dbReference>
<evidence type="ECO:0000256" key="8">
    <source>
        <dbReference type="SAM" id="Coils"/>
    </source>
</evidence>
<evidence type="ECO:0000313" key="12">
    <source>
        <dbReference type="Proteomes" id="UP001208570"/>
    </source>
</evidence>
<evidence type="ECO:0000256" key="7">
    <source>
        <dbReference type="ARBA" id="ARBA00023136"/>
    </source>
</evidence>
<dbReference type="PANTHER" id="PTHR15352:SF1">
    <property type="entry name" value="KASH5-LIKE COILED-COIL DOMAIN-CONTAINING PROTEIN"/>
    <property type="match status" value="1"/>
</dbReference>
<proteinExistence type="predicted"/>
<feature type="region of interest" description="Disordered" evidence="9">
    <location>
        <begin position="251"/>
        <end position="277"/>
    </location>
</feature>
<dbReference type="InterPro" id="IPR008677">
    <property type="entry name" value="MRVI1"/>
</dbReference>
<accession>A0AAD9JKF3</accession>
<feature type="region of interest" description="Disordered" evidence="9">
    <location>
        <begin position="215"/>
        <end position="236"/>
    </location>
</feature>
<dbReference type="GO" id="GO:0016020">
    <property type="term" value="C:membrane"/>
    <property type="evidence" value="ECO:0007669"/>
    <property type="project" value="UniProtKB-SubCell"/>
</dbReference>
<feature type="transmembrane region" description="Helical" evidence="10">
    <location>
        <begin position="378"/>
        <end position="399"/>
    </location>
</feature>
<keyword evidence="5 10" id="KW-1133">Transmembrane helix</keyword>
<evidence type="ECO:0000256" key="9">
    <source>
        <dbReference type="SAM" id="MobiDB-lite"/>
    </source>
</evidence>
<feature type="compositionally biased region" description="Basic and acidic residues" evidence="9">
    <location>
        <begin position="291"/>
        <end position="301"/>
    </location>
</feature>
<keyword evidence="7 10" id="KW-0472">Membrane</keyword>
<comment type="subcellular location">
    <subcellularLocation>
        <location evidence="2">Cytoplasm</location>
    </subcellularLocation>
    <subcellularLocation>
        <location evidence="1">Membrane</location>
        <topology evidence="1">Single-pass membrane protein</topology>
    </subcellularLocation>
</comment>
<keyword evidence="6 8" id="KW-0175">Coiled coil</keyword>
<evidence type="ECO:0000256" key="6">
    <source>
        <dbReference type="ARBA" id="ARBA00023054"/>
    </source>
</evidence>
<dbReference type="EMBL" id="JAODUP010000260">
    <property type="protein sequence ID" value="KAK2154694.1"/>
    <property type="molecule type" value="Genomic_DNA"/>
</dbReference>
<evidence type="ECO:0000313" key="11">
    <source>
        <dbReference type="EMBL" id="KAK2154694.1"/>
    </source>
</evidence>
<sequence length="434" mass="48489">MATSSQGEAFHKVVLQALKAHKNSLEQTPEQEIEEKFVRLSLAFKTDKLTLDKRVELHQRSRDVAEQNIEQQMGGVKEALKVLGPLCKDAKSREVFSKIEHHVEVLGSSTARMSSRAEVLGAVKQEYRISEAIEVMIQHVENLKQSLDREHAELEEAKRLLVENRALGHGVEADALLHRRSLSVTSHGVKVGRRRASVAVLPRASVLPPLWTKNNNATTDDVDTKNKFDPPLTDSHTPCMLMPLSVLDRTSPITPLQRPSSKEPAVDSVQGNSANKKSYLVPPTIYTSCDGDGKGKTEQLKPHQSNELSGVELPQQIDPSTRSDQKKVNICHSDATCHDDDHDDDEDDDFIHLSDVDLDIFDNILQLCPDWPTLVRNLRYTAAGLVVVFGLWMLLVTLITQGSAKRLRGVEDWTPLQHALWPYLQLKYSGLPPT</sequence>
<feature type="coiled-coil region" evidence="8">
    <location>
        <begin position="137"/>
        <end position="164"/>
    </location>
</feature>
<dbReference type="Proteomes" id="UP001208570">
    <property type="component" value="Unassembled WGS sequence"/>
</dbReference>